<feature type="transmembrane region" description="Helical" evidence="2">
    <location>
        <begin position="155"/>
        <end position="172"/>
    </location>
</feature>
<name>A0A195E5X5_9HYME</name>
<organism evidence="3 4">
    <name type="scientific">Trachymyrmex cornetzi</name>
    <dbReference type="NCBI Taxonomy" id="471704"/>
    <lineage>
        <taxon>Eukaryota</taxon>
        <taxon>Metazoa</taxon>
        <taxon>Ecdysozoa</taxon>
        <taxon>Arthropoda</taxon>
        <taxon>Hexapoda</taxon>
        <taxon>Insecta</taxon>
        <taxon>Pterygota</taxon>
        <taxon>Neoptera</taxon>
        <taxon>Endopterygota</taxon>
        <taxon>Hymenoptera</taxon>
        <taxon>Apocrita</taxon>
        <taxon>Aculeata</taxon>
        <taxon>Formicoidea</taxon>
        <taxon>Formicidae</taxon>
        <taxon>Myrmicinae</taxon>
        <taxon>Trachymyrmex</taxon>
    </lineage>
</organism>
<keyword evidence="2" id="KW-0472">Membrane</keyword>
<protein>
    <submittedName>
        <fullName evidence="3">Uncharacterized protein</fullName>
    </submittedName>
</protein>
<keyword evidence="2" id="KW-0812">Transmembrane</keyword>
<accession>A0A195E5X5</accession>
<dbReference type="EMBL" id="KQ979592">
    <property type="protein sequence ID" value="KYN20568.1"/>
    <property type="molecule type" value="Genomic_DNA"/>
</dbReference>
<sequence length="244" mass="28147">MAKEKGCCREGNGGGEEMVRRAKKKMMMKKKKKMATRKEKREYEEEEQEEEAREEIDPLLLCSSHAANTHATGLFHPDAMLNEVLAGGSSILVINFQVVQQRPVRLDPACGRASALHLHPVKCRKLVKARAVMCRIASCIAISKLRMHRSSAKKYIYTYICIYVCIYVYIKYMCVNVQLYLRLQCATRIVPIYRSLLGRNTRRDVENALEKKEEGNPLYSSSRNDSRLRVQLHSCARQFPLQRY</sequence>
<gene>
    <name evidence="3" type="ORF">ALC57_07057</name>
</gene>
<keyword evidence="2" id="KW-1133">Transmembrane helix</keyword>
<keyword evidence="4" id="KW-1185">Reference proteome</keyword>
<dbReference type="AlphaFoldDB" id="A0A195E5X5"/>
<evidence type="ECO:0000313" key="4">
    <source>
        <dbReference type="Proteomes" id="UP000078492"/>
    </source>
</evidence>
<evidence type="ECO:0000256" key="2">
    <source>
        <dbReference type="SAM" id="Phobius"/>
    </source>
</evidence>
<evidence type="ECO:0000256" key="1">
    <source>
        <dbReference type="SAM" id="MobiDB-lite"/>
    </source>
</evidence>
<reference evidence="3 4" key="1">
    <citation type="submission" date="2015-09" db="EMBL/GenBank/DDBJ databases">
        <title>Trachymyrmex cornetzi WGS genome.</title>
        <authorList>
            <person name="Nygaard S."/>
            <person name="Hu H."/>
            <person name="Boomsma J."/>
            <person name="Zhang G."/>
        </authorList>
    </citation>
    <scope>NUCLEOTIDE SEQUENCE [LARGE SCALE GENOMIC DNA]</scope>
    <source>
        <strain evidence="3">Tcor2-1</strain>
        <tissue evidence="3">Whole body</tissue>
    </source>
</reference>
<evidence type="ECO:0000313" key="3">
    <source>
        <dbReference type="EMBL" id="KYN20568.1"/>
    </source>
</evidence>
<dbReference type="Proteomes" id="UP000078492">
    <property type="component" value="Unassembled WGS sequence"/>
</dbReference>
<feature type="region of interest" description="Disordered" evidence="1">
    <location>
        <begin position="1"/>
        <end position="51"/>
    </location>
</feature>
<proteinExistence type="predicted"/>
<feature type="compositionally biased region" description="Basic residues" evidence="1">
    <location>
        <begin position="21"/>
        <end position="35"/>
    </location>
</feature>